<comment type="subunit">
    <text evidence="7">Monomer.</text>
</comment>
<keyword evidence="4 7" id="KW-0479">Metal-binding</keyword>
<evidence type="ECO:0000256" key="6">
    <source>
        <dbReference type="ARBA" id="ARBA00022833"/>
    </source>
</evidence>
<dbReference type="InterPro" id="IPR036866">
    <property type="entry name" value="RibonucZ/Hydroxyglut_hydro"/>
</dbReference>
<feature type="binding site" evidence="7">
    <location>
        <position position="112"/>
    </location>
    <ligand>
        <name>Zn(2+)</name>
        <dbReference type="ChEBI" id="CHEBI:29105"/>
        <label>1</label>
    </ligand>
</feature>
<organism evidence="9 10">
    <name type="scientific">Halospina denitrificans</name>
    <dbReference type="NCBI Taxonomy" id="332522"/>
    <lineage>
        <taxon>Bacteria</taxon>
        <taxon>Pseudomonadati</taxon>
        <taxon>Pseudomonadota</taxon>
        <taxon>Gammaproteobacteria</taxon>
        <taxon>Halospina</taxon>
    </lineage>
</organism>
<dbReference type="NCBIfam" id="TIGR03413">
    <property type="entry name" value="GSH_gloB"/>
    <property type="match status" value="1"/>
</dbReference>
<dbReference type="HAMAP" id="MF_01374">
    <property type="entry name" value="Glyoxalase_2"/>
    <property type="match status" value="1"/>
</dbReference>
<dbReference type="InterPro" id="IPR035680">
    <property type="entry name" value="Clx_II_MBL"/>
</dbReference>
<evidence type="ECO:0000313" key="10">
    <source>
        <dbReference type="Proteomes" id="UP000295830"/>
    </source>
</evidence>
<evidence type="ECO:0000256" key="3">
    <source>
        <dbReference type="ARBA" id="ARBA00006759"/>
    </source>
</evidence>
<dbReference type="RefSeq" id="WP_133735884.1">
    <property type="nucleotide sequence ID" value="NZ_SOAX01000003.1"/>
</dbReference>
<keyword evidence="6 7" id="KW-0862">Zinc</keyword>
<dbReference type="InterPro" id="IPR001279">
    <property type="entry name" value="Metallo-B-lactamas"/>
</dbReference>
<evidence type="ECO:0000256" key="1">
    <source>
        <dbReference type="ARBA" id="ARBA00001623"/>
    </source>
</evidence>
<dbReference type="Pfam" id="PF16123">
    <property type="entry name" value="HAGH_C"/>
    <property type="match status" value="1"/>
</dbReference>
<dbReference type="PIRSF" id="PIRSF005457">
    <property type="entry name" value="Glx"/>
    <property type="match status" value="1"/>
</dbReference>
<feature type="domain" description="Metallo-beta-lactamase" evidence="8">
    <location>
        <begin position="13"/>
        <end position="173"/>
    </location>
</feature>
<dbReference type="EMBL" id="SOAX01000003">
    <property type="protein sequence ID" value="TDT41523.1"/>
    <property type="molecule type" value="Genomic_DNA"/>
</dbReference>
<comment type="pathway">
    <text evidence="2 7">Secondary metabolite metabolism; methylglyoxal degradation; (R)-lactate from methylglyoxal: step 2/2.</text>
</comment>
<dbReference type="GO" id="GO:0019243">
    <property type="term" value="P:methylglyoxal catabolic process to D-lactate via S-lactoyl-glutathione"/>
    <property type="evidence" value="ECO:0007669"/>
    <property type="project" value="UniProtKB-UniRule"/>
</dbReference>
<evidence type="ECO:0000256" key="2">
    <source>
        <dbReference type="ARBA" id="ARBA00004963"/>
    </source>
</evidence>
<dbReference type="InterPro" id="IPR017782">
    <property type="entry name" value="Hydroxyacylglutathione_Hdrlase"/>
</dbReference>
<protein>
    <recommendedName>
        <fullName evidence="7">Hydroxyacylglutathione hydrolase</fullName>
        <ecNumber evidence="7">3.1.2.6</ecNumber>
    </recommendedName>
    <alternativeName>
        <fullName evidence="7">Glyoxalase II</fullName>
        <shortName evidence="7">Glx II</shortName>
    </alternativeName>
</protein>
<reference evidence="9 10" key="1">
    <citation type="submission" date="2019-03" db="EMBL/GenBank/DDBJ databases">
        <title>Genomic Encyclopedia of Type Strains, Phase IV (KMG-IV): sequencing the most valuable type-strain genomes for metagenomic binning, comparative biology and taxonomic classification.</title>
        <authorList>
            <person name="Goeker M."/>
        </authorList>
    </citation>
    <scope>NUCLEOTIDE SEQUENCE [LARGE SCALE GENOMIC DNA]</scope>
    <source>
        <strain evidence="9 10">DSM 15505</strain>
    </source>
</reference>
<name>A0A4R7JVR1_9GAMM</name>
<dbReference type="OrthoDB" id="9802248at2"/>
<evidence type="ECO:0000256" key="7">
    <source>
        <dbReference type="HAMAP-Rule" id="MF_01374"/>
    </source>
</evidence>
<dbReference type="InterPro" id="IPR050110">
    <property type="entry name" value="Glyoxalase_II_hydrolase"/>
</dbReference>
<feature type="binding site" evidence="7">
    <location>
        <position position="135"/>
    </location>
    <ligand>
        <name>Zn(2+)</name>
        <dbReference type="ChEBI" id="CHEBI:29105"/>
        <label>2</label>
    </ligand>
</feature>
<comment type="catalytic activity">
    <reaction evidence="1 7">
        <text>an S-(2-hydroxyacyl)glutathione + H2O = a 2-hydroxy carboxylate + glutathione + H(+)</text>
        <dbReference type="Rhea" id="RHEA:21864"/>
        <dbReference type="ChEBI" id="CHEBI:15377"/>
        <dbReference type="ChEBI" id="CHEBI:15378"/>
        <dbReference type="ChEBI" id="CHEBI:57925"/>
        <dbReference type="ChEBI" id="CHEBI:58896"/>
        <dbReference type="ChEBI" id="CHEBI:71261"/>
        <dbReference type="EC" id="3.1.2.6"/>
    </reaction>
</comment>
<dbReference type="Proteomes" id="UP000295830">
    <property type="component" value="Unassembled WGS sequence"/>
</dbReference>
<feature type="binding site" evidence="7">
    <location>
        <position position="56"/>
    </location>
    <ligand>
        <name>Zn(2+)</name>
        <dbReference type="ChEBI" id="CHEBI:29105"/>
        <label>1</label>
    </ligand>
</feature>
<comment type="caution">
    <text evidence="9">The sequence shown here is derived from an EMBL/GenBank/DDBJ whole genome shotgun (WGS) entry which is preliminary data.</text>
</comment>
<comment type="cofactor">
    <cofactor evidence="7">
        <name>Zn(2+)</name>
        <dbReference type="ChEBI" id="CHEBI:29105"/>
    </cofactor>
    <text evidence="7">Binds 2 Zn(2+) ions per subunit.</text>
</comment>
<accession>A0A4R7JVR1</accession>
<dbReference type="CDD" id="cd07723">
    <property type="entry name" value="hydroxyacylglutathione_hydrolase_MBL-fold"/>
    <property type="match status" value="1"/>
</dbReference>
<dbReference type="InterPro" id="IPR032282">
    <property type="entry name" value="HAGH_C"/>
</dbReference>
<dbReference type="AlphaFoldDB" id="A0A4R7JVR1"/>
<dbReference type="EC" id="3.1.2.6" evidence="7"/>
<comment type="function">
    <text evidence="7">Thiolesterase that catalyzes the hydrolysis of S-D-lactoyl-glutathione to form glutathione and D-lactic acid.</text>
</comment>
<feature type="binding site" evidence="7">
    <location>
        <position position="135"/>
    </location>
    <ligand>
        <name>Zn(2+)</name>
        <dbReference type="ChEBI" id="CHEBI:29105"/>
        <label>1</label>
    </ligand>
</feature>
<gene>
    <name evidence="7" type="primary">gloB</name>
    <name evidence="9" type="ORF">DES49_1619</name>
</gene>
<dbReference type="SMART" id="SM00849">
    <property type="entry name" value="Lactamase_B"/>
    <property type="match status" value="1"/>
</dbReference>
<dbReference type="Pfam" id="PF00753">
    <property type="entry name" value="Lactamase_B"/>
    <property type="match status" value="1"/>
</dbReference>
<dbReference type="Gene3D" id="3.60.15.10">
    <property type="entry name" value="Ribonuclease Z/Hydroxyacylglutathione hydrolase-like"/>
    <property type="match status" value="1"/>
</dbReference>
<proteinExistence type="inferred from homology"/>
<evidence type="ECO:0000259" key="8">
    <source>
        <dbReference type="SMART" id="SM00849"/>
    </source>
</evidence>
<feature type="binding site" evidence="7">
    <location>
        <position position="173"/>
    </location>
    <ligand>
        <name>Zn(2+)</name>
        <dbReference type="ChEBI" id="CHEBI:29105"/>
        <label>2</label>
    </ligand>
</feature>
<feature type="binding site" evidence="7">
    <location>
        <position position="60"/>
    </location>
    <ligand>
        <name>Zn(2+)</name>
        <dbReference type="ChEBI" id="CHEBI:29105"/>
        <label>2</label>
    </ligand>
</feature>
<dbReference type="GO" id="GO:0046872">
    <property type="term" value="F:metal ion binding"/>
    <property type="evidence" value="ECO:0007669"/>
    <property type="project" value="UniProtKB-KW"/>
</dbReference>
<comment type="similarity">
    <text evidence="3 7">Belongs to the metallo-beta-lactamase superfamily. Glyoxalase II family.</text>
</comment>
<dbReference type="UniPathway" id="UPA00619">
    <property type="reaction ID" value="UER00676"/>
</dbReference>
<evidence type="ECO:0000256" key="4">
    <source>
        <dbReference type="ARBA" id="ARBA00022723"/>
    </source>
</evidence>
<keyword evidence="5 7" id="KW-0378">Hydrolase</keyword>
<dbReference type="PANTHER" id="PTHR43705">
    <property type="entry name" value="HYDROXYACYLGLUTATHIONE HYDROLASE"/>
    <property type="match status" value="1"/>
</dbReference>
<dbReference type="GO" id="GO:0004416">
    <property type="term" value="F:hydroxyacylglutathione hydrolase activity"/>
    <property type="evidence" value="ECO:0007669"/>
    <property type="project" value="UniProtKB-UniRule"/>
</dbReference>
<evidence type="ECO:0000256" key="5">
    <source>
        <dbReference type="ARBA" id="ARBA00022801"/>
    </source>
</evidence>
<feature type="binding site" evidence="7">
    <location>
        <position position="61"/>
    </location>
    <ligand>
        <name>Zn(2+)</name>
        <dbReference type="ChEBI" id="CHEBI:29105"/>
        <label>2</label>
    </ligand>
</feature>
<sequence>MSYRVEPIPALKDNYIWCLYHTGNHRALVVDPGEAAPVQRFMQEKGLSLDAILITHHHPDHVAGVKELLGKATVPIYGPSKSSFKGITHPVAEGDRVTWLDLNFDVVAVPGHTLDHIAFNCTDRPLDHPVSFCGDLLFVCGCGRLFEGSAEQMRHSLDKLRGLPGDTLICGGHEYTLANLAFSRTVNPHDEKLQAFESECKAMREAGKPTVPTQLGSEKRLNPFLQWDNRTIAQAAVDYGAQAGLTVDPENPDQVFAAIRHWKDNF</sequence>
<feature type="binding site" evidence="7">
    <location>
        <position position="58"/>
    </location>
    <ligand>
        <name>Zn(2+)</name>
        <dbReference type="ChEBI" id="CHEBI:29105"/>
        <label>1</label>
    </ligand>
</feature>
<keyword evidence="10" id="KW-1185">Reference proteome</keyword>
<evidence type="ECO:0000313" key="9">
    <source>
        <dbReference type="EMBL" id="TDT41523.1"/>
    </source>
</evidence>
<dbReference type="PANTHER" id="PTHR43705:SF1">
    <property type="entry name" value="HYDROXYACYLGLUTATHIONE HYDROLASE GLOB"/>
    <property type="match status" value="1"/>
</dbReference>
<dbReference type="SUPFAM" id="SSF56281">
    <property type="entry name" value="Metallo-hydrolase/oxidoreductase"/>
    <property type="match status" value="1"/>
</dbReference>